<name>A0ABU6YTG9_9FABA</name>
<sequence>MPHDNTRKQTSILLGRPFLKTARFKLDAFAGTFSFSNKENVVTFSIHDRRRTPFPPHTLLQYDIIDELVAEIDQPEKEESGNNEDAVKQLSNELKLEKEASHTLKPLPPHLKYAFLGKNEELP</sequence>
<accession>A0ABU6YTG9</accession>
<reference evidence="1 2" key="1">
    <citation type="journal article" date="2023" name="Plants (Basel)">
        <title>Bridging the Gap: Combining Genomics and Transcriptomics Approaches to Understand Stylosanthes scabra, an Orphan Legume from the Brazilian Caatinga.</title>
        <authorList>
            <person name="Ferreira-Neto J.R.C."/>
            <person name="da Silva M.D."/>
            <person name="Binneck E."/>
            <person name="de Melo N.F."/>
            <person name="da Silva R.H."/>
            <person name="de Melo A.L.T.M."/>
            <person name="Pandolfi V."/>
            <person name="Bustamante F.O."/>
            <person name="Brasileiro-Vidal A.C."/>
            <person name="Benko-Iseppon A.M."/>
        </authorList>
    </citation>
    <scope>NUCLEOTIDE SEQUENCE [LARGE SCALE GENOMIC DNA]</scope>
    <source>
        <tissue evidence="1">Leaves</tissue>
    </source>
</reference>
<evidence type="ECO:0000313" key="1">
    <source>
        <dbReference type="EMBL" id="MED6212383.1"/>
    </source>
</evidence>
<protein>
    <submittedName>
        <fullName evidence="1">Uncharacterized protein</fullName>
    </submittedName>
</protein>
<organism evidence="1 2">
    <name type="scientific">Stylosanthes scabra</name>
    <dbReference type="NCBI Taxonomy" id="79078"/>
    <lineage>
        <taxon>Eukaryota</taxon>
        <taxon>Viridiplantae</taxon>
        <taxon>Streptophyta</taxon>
        <taxon>Embryophyta</taxon>
        <taxon>Tracheophyta</taxon>
        <taxon>Spermatophyta</taxon>
        <taxon>Magnoliopsida</taxon>
        <taxon>eudicotyledons</taxon>
        <taxon>Gunneridae</taxon>
        <taxon>Pentapetalae</taxon>
        <taxon>rosids</taxon>
        <taxon>fabids</taxon>
        <taxon>Fabales</taxon>
        <taxon>Fabaceae</taxon>
        <taxon>Papilionoideae</taxon>
        <taxon>50 kb inversion clade</taxon>
        <taxon>dalbergioids sensu lato</taxon>
        <taxon>Dalbergieae</taxon>
        <taxon>Pterocarpus clade</taxon>
        <taxon>Stylosanthes</taxon>
    </lineage>
</organism>
<dbReference type="EMBL" id="JASCZI010242937">
    <property type="protein sequence ID" value="MED6212383.1"/>
    <property type="molecule type" value="Genomic_DNA"/>
</dbReference>
<proteinExistence type="predicted"/>
<comment type="caution">
    <text evidence="1">The sequence shown here is derived from an EMBL/GenBank/DDBJ whole genome shotgun (WGS) entry which is preliminary data.</text>
</comment>
<dbReference type="Proteomes" id="UP001341840">
    <property type="component" value="Unassembled WGS sequence"/>
</dbReference>
<gene>
    <name evidence="1" type="ORF">PIB30_082719</name>
</gene>
<feature type="non-terminal residue" evidence="1">
    <location>
        <position position="123"/>
    </location>
</feature>
<keyword evidence="2" id="KW-1185">Reference proteome</keyword>
<evidence type="ECO:0000313" key="2">
    <source>
        <dbReference type="Proteomes" id="UP001341840"/>
    </source>
</evidence>